<dbReference type="EMBL" id="MU865913">
    <property type="protein sequence ID" value="KAK4456075.1"/>
    <property type="molecule type" value="Genomic_DNA"/>
</dbReference>
<comment type="caution">
    <text evidence="6">The sequence shown here is derived from an EMBL/GenBank/DDBJ whole genome shotgun (WGS) entry which is preliminary data.</text>
</comment>
<evidence type="ECO:0000313" key="7">
    <source>
        <dbReference type="Proteomes" id="UP001321760"/>
    </source>
</evidence>
<dbReference type="Pfam" id="PF26523">
    <property type="entry name" value="Trm732_C"/>
    <property type="match status" value="1"/>
</dbReference>
<feature type="domain" description="DUF2428" evidence="3">
    <location>
        <begin position="677"/>
        <end position="918"/>
    </location>
</feature>
<feature type="domain" description="tRNA (32-2'-O)-methyltransferase regulator THADA-like C-terminal TPR repeats region" evidence="5">
    <location>
        <begin position="920"/>
        <end position="1067"/>
    </location>
</feature>
<accession>A0AAV9H7M3</accession>
<evidence type="ECO:0000313" key="6">
    <source>
        <dbReference type="EMBL" id="KAK4456075.1"/>
    </source>
</evidence>
<dbReference type="InterPro" id="IPR011989">
    <property type="entry name" value="ARM-like"/>
</dbReference>
<dbReference type="Proteomes" id="UP001321760">
    <property type="component" value="Unassembled WGS sequence"/>
</dbReference>
<evidence type="ECO:0000259" key="4">
    <source>
        <dbReference type="Pfam" id="PF25150"/>
    </source>
</evidence>
<evidence type="ECO:0000256" key="1">
    <source>
        <dbReference type="ARBA" id="ARBA00010409"/>
    </source>
</evidence>
<reference evidence="6" key="2">
    <citation type="submission" date="2023-05" db="EMBL/GenBank/DDBJ databases">
        <authorList>
            <consortium name="Lawrence Berkeley National Laboratory"/>
            <person name="Steindorff A."/>
            <person name="Hensen N."/>
            <person name="Bonometti L."/>
            <person name="Westerberg I."/>
            <person name="Brannstrom I.O."/>
            <person name="Guillou S."/>
            <person name="Cros-Aarteil S."/>
            <person name="Calhoun S."/>
            <person name="Haridas S."/>
            <person name="Kuo A."/>
            <person name="Mondo S."/>
            <person name="Pangilinan J."/>
            <person name="Riley R."/>
            <person name="Labutti K."/>
            <person name="Andreopoulos B."/>
            <person name="Lipzen A."/>
            <person name="Chen C."/>
            <person name="Yanf M."/>
            <person name="Daum C."/>
            <person name="Ng V."/>
            <person name="Clum A."/>
            <person name="Ohm R."/>
            <person name="Martin F."/>
            <person name="Silar P."/>
            <person name="Natvig D."/>
            <person name="Lalanne C."/>
            <person name="Gautier V."/>
            <person name="Ament-Velasquez S.L."/>
            <person name="Kruys A."/>
            <person name="Hutchinson M.I."/>
            <person name="Powell A.J."/>
            <person name="Barry K."/>
            <person name="Miller A.N."/>
            <person name="Grigoriev I.V."/>
            <person name="Debuchy R."/>
            <person name="Gladieux P."/>
            <person name="Thoren M.H."/>
            <person name="Johannesson H."/>
        </authorList>
    </citation>
    <scope>NUCLEOTIDE SEQUENCE</scope>
    <source>
        <strain evidence="6">PSN243</strain>
    </source>
</reference>
<dbReference type="PANTHER" id="PTHR14387">
    <property type="entry name" value="THADA/DEATH RECEPTOR INTERACTING PROTEIN"/>
    <property type="match status" value="1"/>
</dbReference>
<evidence type="ECO:0000256" key="2">
    <source>
        <dbReference type="ARBA" id="ARBA00022694"/>
    </source>
</evidence>
<proteinExistence type="inferred from homology"/>
<dbReference type="InterPro" id="IPR056843">
    <property type="entry name" value="THADA-like_TPR"/>
</dbReference>
<dbReference type="GO" id="GO:0005829">
    <property type="term" value="C:cytosol"/>
    <property type="evidence" value="ECO:0007669"/>
    <property type="project" value="TreeGrafter"/>
</dbReference>
<evidence type="ECO:0000259" key="5">
    <source>
        <dbReference type="Pfam" id="PF25151"/>
    </source>
</evidence>
<dbReference type="Pfam" id="PF10350">
    <property type="entry name" value="DUF2428"/>
    <property type="match status" value="1"/>
</dbReference>
<reference evidence="6" key="1">
    <citation type="journal article" date="2023" name="Mol. Phylogenet. Evol.">
        <title>Genome-scale phylogeny and comparative genomics of the fungal order Sordariales.</title>
        <authorList>
            <person name="Hensen N."/>
            <person name="Bonometti L."/>
            <person name="Westerberg I."/>
            <person name="Brannstrom I.O."/>
            <person name="Guillou S."/>
            <person name="Cros-Aarteil S."/>
            <person name="Calhoun S."/>
            <person name="Haridas S."/>
            <person name="Kuo A."/>
            <person name="Mondo S."/>
            <person name="Pangilinan J."/>
            <person name="Riley R."/>
            <person name="LaButti K."/>
            <person name="Andreopoulos B."/>
            <person name="Lipzen A."/>
            <person name="Chen C."/>
            <person name="Yan M."/>
            <person name="Daum C."/>
            <person name="Ng V."/>
            <person name="Clum A."/>
            <person name="Steindorff A."/>
            <person name="Ohm R.A."/>
            <person name="Martin F."/>
            <person name="Silar P."/>
            <person name="Natvig D.O."/>
            <person name="Lalanne C."/>
            <person name="Gautier V."/>
            <person name="Ament-Velasquez S.L."/>
            <person name="Kruys A."/>
            <person name="Hutchinson M.I."/>
            <person name="Powell A.J."/>
            <person name="Barry K."/>
            <person name="Miller A.N."/>
            <person name="Grigoriev I.V."/>
            <person name="Debuchy R."/>
            <person name="Gladieux P."/>
            <person name="Hiltunen Thoren M."/>
            <person name="Johannesson H."/>
        </authorList>
    </citation>
    <scope>NUCLEOTIDE SEQUENCE</scope>
    <source>
        <strain evidence="6">PSN243</strain>
    </source>
</reference>
<dbReference type="Pfam" id="PF25150">
    <property type="entry name" value="TPR_Trm732"/>
    <property type="match status" value="1"/>
</dbReference>
<feature type="domain" description="tRNA (32-2'-O)-methyltransferase regulator THADA-like TPR repeats region" evidence="4">
    <location>
        <begin position="254"/>
        <end position="549"/>
    </location>
</feature>
<gene>
    <name evidence="6" type="ORF">QBC34DRAFT_388846</name>
</gene>
<keyword evidence="7" id="KW-1185">Reference proteome</keyword>
<dbReference type="InterPro" id="IPR056842">
    <property type="entry name" value="THADA-like_TPR_C"/>
</dbReference>
<evidence type="ECO:0000259" key="3">
    <source>
        <dbReference type="Pfam" id="PF10350"/>
    </source>
</evidence>
<protein>
    <submittedName>
        <fullName evidence="6">Thyroid adenoma-associated protein</fullName>
    </submittedName>
</protein>
<dbReference type="PANTHER" id="PTHR14387:SF0">
    <property type="entry name" value="DUF2428 DOMAIN-CONTAINING PROTEIN"/>
    <property type="match status" value="1"/>
</dbReference>
<dbReference type="Gene3D" id="1.25.10.10">
    <property type="entry name" value="Leucine-rich Repeat Variant"/>
    <property type="match status" value="1"/>
</dbReference>
<name>A0AAV9H7M3_9PEZI</name>
<sequence>MSGVSESCHEGLGVSSDALLAGATTQDFTNANTITKWLLMQPVKSWPQIAQALFEKLLRDASQSRQHQNSGQACVRLCSFVQQCSKSSDEALRQWAFTGVLSLRLFHFYLEWYEHDPLRALKLILDFLVVSSNQNPCPETGRSIKEHILETLVSIIIRKYPRLLIKSGLQCLDHLVTKRAIELSDIARKYRELKPSLAEKSHLSLFKSLVFHLFSWMELSYISPLAGKVAIHVFRGLDDPKLREQDSIPSDSTVELWLGWIQDGLARSPGILDDVRNYVLVPIFKTDKASSLALLQIFNRSEQISTSAREWSDQAFMLQLATLELGKRFGLVGEPMSSEENPQDPSIIVLQETVLDSFLSHPSVPVRSSAFSLLVSSQATTKPYSQTAFSLLRRHLAPFHTDYDARFRNEVLGLTKNLIRRVKNVITVAQRSLAFSAEANTLPNQPAPKKMFGPEAQLKDDAEAADVLSRHQEFLSWYLNFLKRELVPTASYQRHVTALKATLLTIKLGKHAGAGDELDEDIARVIASDSSWTRLLLDLILDPFDDVRDGACALLGLLPQHLLKSAELGIDLLATLWRFCASAQALANRTGRADHGDGAARSKGLFCRWSETKEGRFEVVSEALKGLEGKIERAEGDLGLAVVEMPVHGDFAAISYMWQVLASERYETDELKSLGEVYRRVLSCSKRIWAAVKHVLCDDSPEGHLPEEMEEIEGLDTKDLLSYSFRAVHESSNLLRLMVGTLRLEAGPGVPFPPLDVFRNAGYLTFEQLASLRHRGAFSTVSLTFSTCCQLTQRLPHVYADITGSENLLRNWYQGALVCISTQASTTRRSAGIPDLIAAVLSANAETPSFDEVFSTLKEIAEKPARVAETDGSNLPQVHALNCLRGVFRSSHLSKKAENFLAENLQLAAQSLRSEVWAIRNCGLLLLRSLIDCLLGTGESKAAMESGWDGTSVRISYNKYPTLPGVILGLLQSADASGTEVSSSAAEAVFPALDIIRRAGPPDEYRDELRGYIEGYLGSKIWHVREIAARTLCSFFIQGDWMAEVNRLLEGCKRDTNRLHGVLLTSRFVMERKNDLGWDVSSDLVVLNKLLEKTAQAVEHFHSCPDIQAAYLEIRNLLSLYGLKELPCPETDISDPIKTSALFDLETAIRRATHFTASSDFASIQSHLFETLGRDVNTSCRVLEALPSIWPSSGLSQHDRAGLSGLYADLCIQASAPEIRSQALSNLASLMDESLQSKEVANLPGAEVIENLWKNLQSGDINPTLSYAIISASGAFMAALSTQGVEHLGPRIRAWGVMIADSLDIDNSFDTRYAAALSLKSFFLNHGQTAHDTSYLPCLSALYDALIDDDDEVREVAASAASGILGTYFVPPVSADRLVTWMHTNYGADTEFQQHVIYRVTGQRPALDTPAKFTLIPAEDQILKAMEFDDALFATEEQNLFIDEVREAERWRKAFCGTKGVELVKWTQGGLVCLIRLAKKDDGPLGWATDQHAFAACARVVLGAVAISRLEDGEGAAVVKELIAEFMRSGGEKKVHGALLELVTEL</sequence>
<keyword evidence="2" id="KW-0819">tRNA processing</keyword>
<dbReference type="InterPro" id="IPR016024">
    <property type="entry name" value="ARM-type_fold"/>
</dbReference>
<dbReference type="InterPro" id="IPR019442">
    <property type="entry name" value="THADA/TRM732_DUF2428"/>
</dbReference>
<comment type="similarity">
    <text evidence="1">Belongs to the THADA family.</text>
</comment>
<dbReference type="GO" id="GO:0030488">
    <property type="term" value="P:tRNA methylation"/>
    <property type="evidence" value="ECO:0007669"/>
    <property type="project" value="TreeGrafter"/>
</dbReference>
<organism evidence="6 7">
    <name type="scientific">Podospora aff. communis PSN243</name>
    <dbReference type="NCBI Taxonomy" id="3040156"/>
    <lineage>
        <taxon>Eukaryota</taxon>
        <taxon>Fungi</taxon>
        <taxon>Dikarya</taxon>
        <taxon>Ascomycota</taxon>
        <taxon>Pezizomycotina</taxon>
        <taxon>Sordariomycetes</taxon>
        <taxon>Sordariomycetidae</taxon>
        <taxon>Sordariales</taxon>
        <taxon>Podosporaceae</taxon>
        <taxon>Podospora</taxon>
    </lineage>
</organism>
<dbReference type="InterPro" id="IPR051954">
    <property type="entry name" value="tRNA_methyltransferase_THADA"/>
</dbReference>
<dbReference type="SUPFAM" id="SSF48371">
    <property type="entry name" value="ARM repeat"/>
    <property type="match status" value="1"/>
</dbReference>
<dbReference type="Pfam" id="PF25151">
    <property type="entry name" value="TPR_Trm732_C"/>
    <property type="match status" value="1"/>
</dbReference>